<keyword evidence="2" id="KW-1185">Reference proteome</keyword>
<organism evidence="1 2">
    <name type="scientific">Caerostris extrusa</name>
    <name type="common">Bark spider</name>
    <name type="synonym">Caerostris bankana</name>
    <dbReference type="NCBI Taxonomy" id="172846"/>
    <lineage>
        <taxon>Eukaryota</taxon>
        <taxon>Metazoa</taxon>
        <taxon>Ecdysozoa</taxon>
        <taxon>Arthropoda</taxon>
        <taxon>Chelicerata</taxon>
        <taxon>Arachnida</taxon>
        <taxon>Araneae</taxon>
        <taxon>Araneomorphae</taxon>
        <taxon>Entelegynae</taxon>
        <taxon>Araneoidea</taxon>
        <taxon>Araneidae</taxon>
        <taxon>Caerostris</taxon>
    </lineage>
</organism>
<evidence type="ECO:0000313" key="1">
    <source>
        <dbReference type="EMBL" id="GIY15036.1"/>
    </source>
</evidence>
<name>A0AAV4R338_CAEEX</name>
<proteinExistence type="predicted"/>
<dbReference type="Gene3D" id="1.10.8.20">
    <property type="entry name" value="N-terminal domain of phosphatidylinositol transfer protein sec14p"/>
    <property type="match status" value="1"/>
</dbReference>
<feature type="non-terminal residue" evidence="1">
    <location>
        <position position="1"/>
    </location>
</feature>
<dbReference type="SUPFAM" id="SSF46938">
    <property type="entry name" value="CRAL/TRIO N-terminal domain"/>
    <property type="match status" value="1"/>
</dbReference>
<gene>
    <name evidence="1" type="primary">AVEN_244895_1</name>
    <name evidence="1" type="ORF">CEXT_394331</name>
</gene>
<sequence length="134" mass="15524">SLNDIHPCLEEDFLLRFLRIAKFDHTKALQKILKFYQHQDKLAEVFSKFSMSLLKAGSLNHIWVSPYRLENNSLLVIALGVVLAPQRQLEDFALARTCRHPSRAIWREVEAEFHDKPFREDSRTGRALPPADAI</sequence>
<comment type="caution">
    <text evidence="1">The sequence shown here is derived from an EMBL/GenBank/DDBJ whole genome shotgun (WGS) entry which is preliminary data.</text>
</comment>
<evidence type="ECO:0000313" key="2">
    <source>
        <dbReference type="Proteomes" id="UP001054945"/>
    </source>
</evidence>
<dbReference type="EMBL" id="BPLR01007184">
    <property type="protein sequence ID" value="GIY15036.1"/>
    <property type="molecule type" value="Genomic_DNA"/>
</dbReference>
<dbReference type="AlphaFoldDB" id="A0AAV4R338"/>
<dbReference type="Proteomes" id="UP001054945">
    <property type="component" value="Unassembled WGS sequence"/>
</dbReference>
<reference evidence="1 2" key="1">
    <citation type="submission" date="2021-06" db="EMBL/GenBank/DDBJ databases">
        <title>Caerostris extrusa draft genome.</title>
        <authorList>
            <person name="Kono N."/>
            <person name="Arakawa K."/>
        </authorList>
    </citation>
    <scope>NUCLEOTIDE SEQUENCE [LARGE SCALE GENOMIC DNA]</scope>
</reference>
<dbReference type="InterPro" id="IPR036273">
    <property type="entry name" value="CRAL/TRIO_N_dom_sf"/>
</dbReference>
<accession>A0AAV4R338</accession>
<protein>
    <submittedName>
        <fullName evidence="1">CRAL_TRIO_N domain-containing protein</fullName>
    </submittedName>
</protein>